<proteinExistence type="predicted"/>
<gene>
    <name evidence="3" type="primary">BnaC03g62000D</name>
    <name evidence="3" type="ORF">GSBRNA2T00058476001</name>
</gene>
<organism evidence="3 4">
    <name type="scientific">Brassica napus</name>
    <name type="common">Rape</name>
    <dbReference type="NCBI Taxonomy" id="3708"/>
    <lineage>
        <taxon>Eukaryota</taxon>
        <taxon>Viridiplantae</taxon>
        <taxon>Streptophyta</taxon>
        <taxon>Embryophyta</taxon>
        <taxon>Tracheophyta</taxon>
        <taxon>Spermatophyta</taxon>
        <taxon>Magnoliopsida</taxon>
        <taxon>eudicotyledons</taxon>
        <taxon>Gunneridae</taxon>
        <taxon>Pentapetalae</taxon>
        <taxon>rosids</taxon>
        <taxon>malvids</taxon>
        <taxon>Brassicales</taxon>
        <taxon>Brassicaceae</taxon>
        <taxon>Brassiceae</taxon>
        <taxon>Brassica</taxon>
    </lineage>
</organism>
<dbReference type="Gramene" id="CDY35460">
    <property type="protein sequence ID" value="CDY35460"/>
    <property type="gene ID" value="GSBRNA2T00058476001"/>
</dbReference>
<keyword evidence="1" id="KW-0433">Leucine-rich repeat</keyword>
<evidence type="ECO:0000256" key="2">
    <source>
        <dbReference type="ARBA" id="ARBA00022737"/>
    </source>
</evidence>
<dbReference type="PANTHER" id="PTHR11017">
    <property type="entry name" value="LEUCINE-RICH REPEAT-CONTAINING PROTEIN"/>
    <property type="match status" value="1"/>
</dbReference>
<evidence type="ECO:0000313" key="4">
    <source>
        <dbReference type="Proteomes" id="UP000028999"/>
    </source>
</evidence>
<dbReference type="OMA" id="ADQHICK"/>
<sequence length="290" mass="32731">MLSLRFLKIYCSSYEKDSRVLLPKGLDSLPYELRLLHWEKYPLKSLPQNFDPCHLVELNLSYSQLQKLWGGTKNLKMLKVVRLCHSQQLTDINDLCKAQDLDLLDLRGCTQLQSFPAMVQLRLLRVVNLSGCTEIRSFPEVSPNIKELHLQGTGIRELPISAVTLSSQVKLNRELSNLLTEFPGVSDILNHERLTSLIKPVSSNQHLGKLVRLNMKDCVHLTSLPDMADLELLQVLDLSGCSKLSVIQGFPRNLKELYLGGTAIEKLPQVPLGLEILNAHGQHFCKECSD</sequence>
<dbReference type="PANTHER" id="PTHR11017:SF518">
    <property type="entry name" value="DISEASE RESISTANCE PROTEIN (TIR-NBS-LRR CLASS)-RELATED"/>
    <property type="match status" value="1"/>
</dbReference>
<accession>A0A078HAJ8</accession>
<dbReference type="GO" id="GO:0035556">
    <property type="term" value="P:intracellular signal transduction"/>
    <property type="evidence" value="ECO:0000318"/>
    <property type="project" value="GO_Central"/>
</dbReference>
<dbReference type="InterPro" id="IPR044974">
    <property type="entry name" value="Disease_R_plants"/>
</dbReference>
<dbReference type="PaxDb" id="3708-A0A078HAJ8"/>
<evidence type="ECO:0000256" key="1">
    <source>
        <dbReference type="ARBA" id="ARBA00022614"/>
    </source>
</evidence>
<dbReference type="SUPFAM" id="SSF52058">
    <property type="entry name" value="L domain-like"/>
    <property type="match status" value="1"/>
</dbReference>
<dbReference type="EMBL" id="LK032352">
    <property type="protein sequence ID" value="CDY35460.1"/>
    <property type="molecule type" value="Genomic_DNA"/>
</dbReference>
<dbReference type="Pfam" id="PF07725">
    <property type="entry name" value="LRR_3"/>
    <property type="match status" value="1"/>
</dbReference>
<dbReference type="Proteomes" id="UP000028999">
    <property type="component" value="Unassembled WGS sequence"/>
</dbReference>
<dbReference type="InterPro" id="IPR032675">
    <property type="entry name" value="LRR_dom_sf"/>
</dbReference>
<dbReference type="InterPro" id="IPR011713">
    <property type="entry name" value="Leu-rich_rpt_3"/>
</dbReference>
<evidence type="ECO:0000313" key="3">
    <source>
        <dbReference type="EMBL" id="CDY35460.1"/>
    </source>
</evidence>
<dbReference type="AlphaFoldDB" id="A0A078HAJ8"/>
<name>A0A078HAJ8_BRANA</name>
<dbReference type="Gene3D" id="3.80.10.10">
    <property type="entry name" value="Ribonuclease Inhibitor"/>
    <property type="match status" value="1"/>
</dbReference>
<protein>
    <submittedName>
        <fullName evidence="3">BnaC03g62000D protein</fullName>
    </submittedName>
</protein>
<dbReference type="GO" id="GO:0006952">
    <property type="term" value="P:defense response"/>
    <property type="evidence" value="ECO:0007669"/>
    <property type="project" value="InterPro"/>
</dbReference>
<reference evidence="3 4" key="1">
    <citation type="journal article" date="2014" name="Science">
        <title>Plant genetics. Early allopolyploid evolution in the post-Neolithic Brassica napus oilseed genome.</title>
        <authorList>
            <person name="Chalhoub B."/>
            <person name="Denoeud F."/>
            <person name="Liu S."/>
            <person name="Parkin I.A."/>
            <person name="Tang H."/>
            <person name="Wang X."/>
            <person name="Chiquet J."/>
            <person name="Belcram H."/>
            <person name="Tong C."/>
            <person name="Samans B."/>
            <person name="Correa M."/>
            <person name="Da Silva C."/>
            <person name="Just J."/>
            <person name="Falentin C."/>
            <person name="Koh C.S."/>
            <person name="Le Clainche I."/>
            <person name="Bernard M."/>
            <person name="Bento P."/>
            <person name="Noel B."/>
            <person name="Labadie K."/>
            <person name="Alberti A."/>
            <person name="Charles M."/>
            <person name="Arnaud D."/>
            <person name="Guo H."/>
            <person name="Daviaud C."/>
            <person name="Alamery S."/>
            <person name="Jabbari K."/>
            <person name="Zhao M."/>
            <person name="Edger P.P."/>
            <person name="Chelaifa H."/>
            <person name="Tack D."/>
            <person name="Lassalle G."/>
            <person name="Mestiri I."/>
            <person name="Schnel N."/>
            <person name="Le Paslier M.C."/>
            <person name="Fan G."/>
            <person name="Renault V."/>
            <person name="Bayer P.E."/>
            <person name="Golicz A.A."/>
            <person name="Manoli S."/>
            <person name="Lee T.H."/>
            <person name="Thi V.H."/>
            <person name="Chalabi S."/>
            <person name="Hu Q."/>
            <person name="Fan C."/>
            <person name="Tollenaere R."/>
            <person name="Lu Y."/>
            <person name="Battail C."/>
            <person name="Shen J."/>
            <person name="Sidebottom C.H."/>
            <person name="Wang X."/>
            <person name="Canaguier A."/>
            <person name="Chauveau A."/>
            <person name="Berard A."/>
            <person name="Deniot G."/>
            <person name="Guan M."/>
            <person name="Liu Z."/>
            <person name="Sun F."/>
            <person name="Lim Y.P."/>
            <person name="Lyons E."/>
            <person name="Town C.D."/>
            <person name="Bancroft I."/>
            <person name="Wang X."/>
            <person name="Meng J."/>
            <person name="Ma J."/>
            <person name="Pires J.C."/>
            <person name="King G.J."/>
            <person name="Brunel D."/>
            <person name="Delourme R."/>
            <person name="Renard M."/>
            <person name="Aury J.M."/>
            <person name="Adams K.L."/>
            <person name="Batley J."/>
            <person name="Snowdon R.J."/>
            <person name="Tost J."/>
            <person name="Edwards D."/>
            <person name="Zhou Y."/>
            <person name="Hua W."/>
            <person name="Sharpe A.G."/>
            <person name="Paterson A.H."/>
            <person name="Guan C."/>
            <person name="Wincker P."/>
        </authorList>
    </citation>
    <scope>NUCLEOTIDE SEQUENCE [LARGE SCALE GENOMIC DNA]</scope>
    <source>
        <strain evidence="4">cv. Darmor-bzh</strain>
    </source>
</reference>
<keyword evidence="2" id="KW-0677">Repeat</keyword>
<keyword evidence="4" id="KW-1185">Reference proteome</keyword>
<dbReference type="STRING" id="3708.A0A078HAJ8"/>